<evidence type="ECO:0000256" key="5">
    <source>
        <dbReference type="ARBA" id="ARBA00023180"/>
    </source>
</evidence>
<evidence type="ECO:0000256" key="1">
    <source>
        <dbReference type="ARBA" id="ARBA00007447"/>
    </source>
</evidence>
<sequence length="517" mass="57477">MSHFSFFMRIFFHLSCFVYLSHALNNGFSVELIHRDSSKSPIYHPIETKFRRTYNVVSRSINRVNHFSKQFSHNTNQPVSTLIPDSSEYLISYLVGTPPFKAYGFMDTGSNLIWLQCQPCHTCFNQTSPIFNPSKSSSYKNISCSSSACKDTPEVDTSCNHDEDACEYSVTYGGDAKSHGDLSTETLTLDSTSGSSVLFPKTVIGCGHVNMLSDNDQSSSIVGMGSGQMSLVKQLGSSIGSKFSYCLIPFHSDSSRSNSSSKLKFGDAAVVSGEMIVSSPMVKVIGREDYYFLTLEAFSVGNNRIEYGEETNVSKQNILIDSGTPLTMLPPLFHSKLESYVAKMLNTRAEPPDHRLSLCYNTTGKQSNFPVITAHFSGADVKLDSNSTFFPIEEGIMCFSFLPSQEDKIANPRASHHRSLAPVVCVLSVFFTFASFSLVNTLKASLSQLQSLSLFLLLSQVFRLPAAICQLQHLTEMDLFFLGPQDENDDYFWVLNMFMNLWPSLKSVFEGELPLLN</sequence>
<evidence type="ECO:0000259" key="7">
    <source>
        <dbReference type="PROSITE" id="PS51767"/>
    </source>
</evidence>
<dbReference type="InterPro" id="IPR033121">
    <property type="entry name" value="PEPTIDASE_A1"/>
</dbReference>
<proteinExistence type="inferred from homology"/>
<dbReference type="Pfam" id="PF14543">
    <property type="entry name" value="TAXi_N"/>
    <property type="match status" value="1"/>
</dbReference>
<dbReference type="Proteomes" id="UP000002051">
    <property type="component" value="Chromosome 6"/>
</dbReference>
<dbReference type="PANTHER" id="PTHR47967">
    <property type="entry name" value="OS07G0603500 PROTEIN-RELATED"/>
    <property type="match status" value="1"/>
</dbReference>
<reference evidence="9" key="3">
    <citation type="submission" date="2015-04" db="UniProtKB">
        <authorList>
            <consortium name="EnsemblPlants"/>
        </authorList>
    </citation>
    <scope>IDENTIFICATION</scope>
    <source>
        <strain evidence="9">cv. Jemalong A17</strain>
    </source>
</reference>
<evidence type="ECO:0000313" key="10">
    <source>
        <dbReference type="Proteomes" id="UP000002051"/>
    </source>
</evidence>
<feature type="signal peptide" evidence="6">
    <location>
        <begin position="1"/>
        <end position="23"/>
    </location>
</feature>
<keyword evidence="10" id="KW-1185">Reference proteome</keyword>
<dbReference type="EnsemblPlants" id="KEH27209">
    <property type="protein sequence ID" value="KEH27209"/>
    <property type="gene ID" value="MTR_6g088760"/>
</dbReference>
<accession>A0A072UBK9</accession>
<dbReference type="GO" id="GO:0004190">
    <property type="term" value="F:aspartic-type endopeptidase activity"/>
    <property type="evidence" value="ECO:0000318"/>
    <property type="project" value="GO_Central"/>
</dbReference>
<comment type="similarity">
    <text evidence="1">Belongs to the peptidase A1 family.</text>
</comment>
<reference evidence="8 10" key="1">
    <citation type="journal article" date="2011" name="Nature">
        <title>The Medicago genome provides insight into the evolution of rhizobial symbioses.</title>
        <authorList>
            <person name="Young N.D."/>
            <person name="Debelle F."/>
            <person name="Oldroyd G.E."/>
            <person name="Geurts R."/>
            <person name="Cannon S.B."/>
            <person name="Udvardi M.K."/>
            <person name="Benedito V.A."/>
            <person name="Mayer K.F."/>
            <person name="Gouzy J."/>
            <person name="Schoof H."/>
            <person name="Van de Peer Y."/>
            <person name="Proost S."/>
            <person name="Cook D.R."/>
            <person name="Meyers B.C."/>
            <person name="Spannagl M."/>
            <person name="Cheung F."/>
            <person name="De Mita S."/>
            <person name="Krishnakumar V."/>
            <person name="Gundlach H."/>
            <person name="Zhou S."/>
            <person name="Mudge J."/>
            <person name="Bharti A.K."/>
            <person name="Murray J.D."/>
            <person name="Naoumkina M.A."/>
            <person name="Rosen B."/>
            <person name="Silverstein K.A."/>
            <person name="Tang H."/>
            <person name="Rombauts S."/>
            <person name="Zhao P.X."/>
            <person name="Zhou P."/>
            <person name="Barbe V."/>
            <person name="Bardou P."/>
            <person name="Bechner M."/>
            <person name="Bellec A."/>
            <person name="Berger A."/>
            <person name="Berges H."/>
            <person name="Bidwell S."/>
            <person name="Bisseling T."/>
            <person name="Choisne N."/>
            <person name="Couloux A."/>
            <person name="Denny R."/>
            <person name="Deshpande S."/>
            <person name="Dai X."/>
            <person name="Doyle J.J."/>
            <person name="Dudez A.M."/>
            <person name="Farmer A.D."/>
            <person name="Fouteau S."/>
            <person name="Franken C."/>
            <person name="Gibelin C."/>
            <person name="Gish J."/>
            <person name="Goldstein S."/>
            <person name="Gonzalez A.J."/>
            <person name="Green P.J."/>
            <person name="Hallab A."/>
            <person name="Hartog M."/>
            <person name="Hua A."/>
            <person name="Humphray S.J."/>
            <person name="Jeong D.H."/>
            <person name="Jing Y."/>
            <person name="Jocker A."/>
            <person name="Kenton S.M."/>
            <person name="Kim D.J."/>
            <person name="Klee K."/>
            <person name="Lai H."/>
            <person name="Lang C."/>
            <person name="Lin S."/>
            <person name="Macmil S.L."/>
            <person name="Magdelenat G."/>
            <person name="Matthews L."/>
            <person name="McCorrison J."/>
            <person name="Monaghan E.L."/>
            <person name="Mun J.H."/>
            <person name="Najar F.Z."/>
            <person name="Nicholson C."/>
            <person name="Noirot C."/>
            <person name="O'Bleness M."/>
            <person name="Paule C.R."/>
            <person name="Poulain J."/>
            <person name="Prion F."/>
            <person name="Qin B."/>
            <person name="Qu C."/>
            <person name="Retzel E.F."/>
            <person name="Riddle C."/>
            <person name="Sallet E."/>
            <person name="Samain S."/>
            <person name="Samson N."/>
            <person name="Sanders I."/>
            <person name="Saurat O."/>
            <person name="Scarpelli C."/>
            <person name="Schiex T."/>
            <person name="Segurens B."/>
            <person name="Severin A.J."/>
            <person name="Sherrier D.J."/>
            <person name="Shi R."/>
            <person name="Sims S."/>
            <person name="Singer S.R."/>
            <person name="Sinharoy S."/>
            <person name="Sterck L."/>
            <person name="Viollet A."/>
            <person name="Wang B.B."/>
            <person name="Wang K."/>
            <person name="Wang M."/>
            <person name="Wang X."/>
            <person name="Warfsmann J."/>
            <person name="Weissenbach J."/>
            <person name="White D.D."/>
            <person name="White J.D."/>
            <person name="Wiley G.B."/>
            <person name="Wincker P."/>
            <person name="Xing Y."/>
            <person name="Yang L."/>
            <person name="Yao Z."/>
            <person name="Ying F."/>
            <person name="Zhai J."/>
            <person name="Zhou L."/>
            <person name="Zuber A."/>
            <person name="Denarie J."/>
            <person name="Dixon R.A."/>
            <person name="May G.D."/>
            <person name="Schwartz D.C."/>
            <person name="Rogers J."/>
            <person name="Quetier F."/>
            <person name="Town C.D."/>
            <person name="Roe B.A."/>
        </authorList>
    </citation>
    <scope>NUCLEOTIDE SEQUENCE [LARGE SCALE GENOMIC DNA]</scope>
    <source>
        <strain evidence="8">A17</strain>
        <strain evidence="9 10">cv. Jemalong A17</strain>
    </source>
</reference>
<dbReference type="InterPro" id="IPR051708">
    <property type="entry name" value="Plant_Aspart_Prot_A1"/>
</dbReference>
<keyword evidence="3" id="KW-0064">Aspartyl protease</keyword>
<dbReference type="InterPro" id="IPR034161">
    <property type="entry name" value="Pepsin-like_plant"/>
</dbReference>
<gene>
    <name evidence="8" type="ordered locus">MTR_6g088760</name>
</gene>
<evidence type="ECO:0000256" key="3">
    <source>
        <dbReference type="ARBA" id="ARBA00022750"/>
    </source>
</evidence>
<keyword evidence="6" id="KW-0732">Signal</keyword>
<dbReference type="CDD" id="cd05476">
    <property type="entry name" value="pepsin_A_like_plant"/>
    <property type="match status" value="1"/>
</dbReference>
<keyword evidence="5" id="KW-0325">Glycoprotein</keyword>
<evidence type="ECO:0000313" key="9">
    <source>
        <dbReference type="EnsemblPlants" id="KEH27209"/>
    </source>
</evidence>
<dbReference type="InterPro" id="IPR021109">
    <property type="entry name" value="Peptidase_aspartic_dom_sf"/>
</dbReference>
<keyword evidence="2 8" id="KW-0645">Protease</keyword>
<dbReference type="EMBL" id="CM001222">
    <property type="protein sequence ID" value="KEH27209.1"/>
    <property type="molecule type" value="Genomic_DNA"/>
</dbReference>
<dbReference type="GO" id="GO:0006508">
    <property type="term" value="P:proteolysis"/>
    <property type="evidence" value="ECO:0007669"/>
    <property type="project" value="UniProtKB-KW"/>
</dbReference>
<dbReference type="GO" id="GO:0005576">
    <property type="term" value="C:extracellular region"/>
    <property type="evidence" value="ECO:0000318"/>
    <property type="project" value="GO_Central"/>
</dbReference>
<dbReference type="FunFam" id="2.40.70.10:FF:000031">
    <property type="entry name" value="Aspartyl protease AED1"/>
    <property type="match status" value="1"/>
</dbReference>
<evidence type="ECO:0000313" key="8">
    <source>
        <dbReference type="EMBL" id="KEH27209.1"/>
    </source>
</evidence>
<keyword evidence="4" id="KW-0378">Hydrolase</keyword>
<dbReference type="AlphaFoldDB" id="A0A072UBK9"/>
<dbReference type="PANTHER" id="PTHR47967:SF66">
    <property type="entry name" value="ASPARTIC PROTEINASE CDR1-RELATED"/>
    <property type="match status" value="1"/>
</dbReference>
<name>A0A072UBK9_MEDTR</name>
<dbReference type="InterPro" id="IPR032861">
    <property type="entry name" value="TAXi_N"/>
</dbReference>
<dbReference type="InterPro" id="IPR032799">
    <property type="entry name" value="TAXi_C"/>
</dbReference>
<dbReference type="PROSITE" id="PS51767">
    <property type="entry name" value="PEPTIDASE_A1"/>
    <property type="match status" value="1"/>
</dbReference>
<feature type="chain" id="PRO_5014499479" evidence="6">
    <location>
        <begin position="24"/>
        <end position="517"/>
    </location>
</feature>
<organism evidence="8 10">
    <name type="scientific">Medicago truncatula</name>
    <name type="common">Barrel medic</name>
    <name type="synonym">Medicago tribuloides</name>
    <dbReference type="NCBI Taxonomy" id="3880"/>
    <lineage>
        <taxon>Eukaryota</taxon>
        <taxon>Viridiplantae</taxon>
        <taxon>Streptophyta</taxon>
        <taxon>Embryophyta</taxon>
        <taxon>Tracheophyta</taxon>
        <taxon>Spermatophyta</taxon>
        <taxon>Magnoliopsida</taxon>
        <taxon>eudicotyledons</taxon>
        <taxon>Gunneridae</taxon>
        <taxon>Pentapetalae</taxon>
        <taxon>rosids</taxon>
        <taxon>fabids</taxon>
        <taxon>Fabales</taxon>
        <taxon>Fabaceae</taxon>
        <taxon>Papilionoideae</taxon>
        <taxon>50 kb inversion clade</taxon>
        <taxon>NPAAA clade</taxon>
        <taxon>Hologalegina</taxon>
        <taxon>IRL clade</taxon>
        <taxon>Trifolieae</taxon>
        <taxon>Medicago</taxon>
    </lineage>
</organism>
<reference evidence="8 10" key="2">
    <citation type="journal article" date="2014" name="BMC Genomics">
        <title>An improved genome release (version Mt4.0) for the model legume Medicago truncatula.</title>
        <authorList>
            <person name="Tang H."/>
            <person name="Krishnakumar V."/>
            <person name="Bidwell S."/>
            <person name="Rosen B."/>
            <person name="Chan A."/>
            <person name="Zhou S."/>
            <person name="Gentzbittel L."/>
            <person name="Childs K.L."/>
            <person name="Yandell M."/>
            <person name="Gundlach H."/>
            <person name="Mayer K.F."/>
            <person name="Schwartz D.C."/>
            <person name="Town C.D."/>
        </authorList>
    </citation>
    <scope>GENOME REANNOTATION</scope>
    <source>
        <strain evidence="8">A17</strain>
        <strain evidence="9 10">cv. Jemalong A17</strain>
    </source>
</reference>
<protein>
    <submittedName>
        <fullName evidence="8">Eukaryotic aspartyl protease family protein</fullName>
    </submittedName>
</protein>
<dbReference type="Gene3D" id="2.40.70.10">
    <property type="entry name" value="Acid Proteases"/>
    <property type="match status" value="2"/>
</dbReference>
<evidence type="ECO:0000256" key="6">
    <source>
        <dbReference type="SAM" id="SignalP"/>
    </source>
</evidence>
<dbReference type="Pfam" id="PF14541">
    <property type="entry name" value="TAXi_C"/>
    <property type="match status" value="1"/>
</dbReference>
<evidence type="ECO:0000256" key="4">
    <source>
        <dbReference type="ARBA" id="ARBA00022801"/>
    </source>
</evidence>
<dbReference type="SUPFAM" id="SSF50630">
    <property type="entry name" value="Acid proteases"/>
    <property type="match status" value="1"/>
</dbReference>
<feature type="domain" description="Peptidase A1" evidence="7">
    <location>
        <begin position="89"/>
        <end position="450"/>
    </location>
</feature>
<evidence type="ECO:0000256" key="2">
    <source>
        <dbReference type="ARBA" id="ARBA00022670"/>
    </source>
</evidence>
<dbReference type="HOGENOM" id="CLU_005738_1_3_1"/>